<dbReference type="Proteomes" id="UP000308197">
    <property type="component" value="Unassembled WGS sequence"/>
</dbReference>
<accession>A0A5C3PNV2</accession>
<keyword evidence="2" id="KW-1133">Transmembrane helix</keyword>
<organism evidence="3 4">
    <name type="scientific">Polyporus arcularius HHB13444</name>
    <dbReference type="NCBI Taxonomy" id="1314778"/>
    <lineage>
        <taxon>Eukaryota</taxon>
        <taxon>Fungi</taxon>
        <taxon>Dikarya</taxon>
        <taxon>Basidiomycota</taxon>
        <taxon>Agaricomycotina</taxon>
        <taxon>Agaricomycetes</taxon>
        <taxon>Polyporales</taxon>
        <taxon>Polyporaceae</taxon>
        <taxon>Polyporus</taxon>
    </lineage>
</organism>
<dbReference type="EMBL" id="ML211031">
    <property type="protein sequence ID" value="TFK90992.1"/>
    <property type="molecule type" value="Genomic_DNA"/>
</dbReference>
<evidence type="ECO:0000313" key="3">
    <source>
        <dbReference type="EMBL" id="TFK90992.1"/>
    </source>
</evidence>
<feature type="transmembrane region" description="Helical" evidence="2">
    <location>
        <begin position="20"/>
        <end position="41"/>
    </location>
</feature>
<feature type="compositionally biased region" description="Polar residues" evidence="1">
    <location>
        <begin position="87"/>
        <end position="97"/>
    </location>
</feature>
<dbReference type="AlphaFoldDB" id="A0A5C3PNV2"/>
<keyword evidence="4" id="KW-1185">Reference proteome</keyword>
<sequence length="103" mass="10977">MAPLVADSTAPNGPPSLELIIAIAGSSALFVAIVVGFCIVARKKCLARSPETDVEHVHAYRSPRGSPIASVDRSRCPLCLSKRRRAQPTQSIDSTFSHLPLTP</sequence>
<keyword evidence="2" id="KW-0812">Transmembrane</keyword>
<evidence type="ECO:0000256" key="1">
    <source>
        <dbReference type="SAM" id="MobiDB-lite"/>
    </source>
</evidence>
<evidence type="ECO:0000313" key="4">
    <source>
        <dbReference type="Proteomes" id="UP000308197"/>
    </source>
</evidence>
<feature type="region of interest" description="Disordered" evidence="1">
    <location>
        <begin position="82"/>
        <end position="103"/>
    </location>
</feature>
<gene>
    <name evidence="3" type="ORF">K466DRAFT_583217</name>
</gene>
<dbReference type="InParanoid" id="A0A5C3PNV2"/>
<proteinExistence type="predicted"/>
<keyword evidence="2" id="KW-0472">Membrane</keyword>
<evidence type="ECO:0000256" key="2">
    <source>
        <dbReference type="SAM" id="Phobius"/>
    </source>
</evidence>
<protein>
    <submittedName>
        <fullName evidence="3">Uncharacterized protein</fullName>
    </submittedName>
</protein>
<name>A0A5C3PNV2_9APHY</name>
<reference evidence="3 4" key="1">
    <citation type="journal article" date="2019" name="Nat. Ecol. Evol.">
        <title>Megaphylogeny resolves global patterns of mushroom evolution.</title>
        <authorList>
            <person name="Varga T."/>
            <person name="Krizsan K."/>
            <person name="Foldi C."/>
            <person name="Dima B."/>
            <person name="Sanchez-Garcia M."/>
            <person name="Sanchez-Ramirez S."/>
            <person name="Szollosi G.J."/>
            <person name="Szarkandi J.G."/>
            <person name="Papp V."/>
            <person name="Albert L."/>
            <person name="Andreopoulos W."/>
            <person name="Angelini C."/>
            <person name="Antonin V."/>
            <person name="Barry K.W."/>
            <person name="Bougher N.L."/>
            <person name="Buchanan P."/>
            <person name="Buyck B."/>
            <person name="Bense V."/>
            <person name="Catcheside P."/>
            <person name="Chovatia M."/>
            <person name="Cooper J."/>
            <person name="Damon W."/>
            <person name="Desjardin D."/>
            <person name="Finy P."/>
            <person name="Geml J."/>
            <person name="Haridas S."/>
            <person name="Hughes K."/>
            <person name="Justo A."/>
            <person name="Karasinski D."/>
            <person name="Kautmanova I."/>
            <person name="Kiss B."/>
            <person name="Kocsube S."/>
            <person name="Kotiranta H."/>
            <person name="LaButti K.M."/>
            <person name="Lechner B.E."/>
            <person name="Liimatainen K."/>
            <person name="Lipzen A."/>
            <person name="Lukacs Z."/>
            <person name="Mihaltcheva S."/>
            <person name="Morgado L.N."/>
            <person name="Niskanen T."/>
            <person name="Noordeloos M.E."/>
            <person name="Ohm R.A."/>
            <person name="Ortiz-Santana B."/>
            <person name="Ovrebo C."/>
            <person name="Racz N."/>
            <person name="Riley R."/>
            <person name="Savchenko A."/>
            <person name="Shiryaev A."/>
            <person name="Soop K."/>
            <person name="Spirin V."/>
            <person name="Szebenyi C."/>
            <person name="Tomsovsky M."/>
            <person name="Tulloss R.E."/>
            <person name="Uehling J."/>
            <person name="Grigoriev I.V."/>
            <person name="Vagvolgyi C."/>
            <person name="Papp T."/>
            <person name="Martin F.M."/>
            <person name="Miettinen O."/>
            <person name="Hibbett D.S."/>
            <person name="Nagy L.G."/>
        </authorList>
    </citation>
    <scope>NUCLEOTIDE SEQUENCE [LARGE SCALE GENOMIC DNA]</scope>
    <source>
        <strain evidence="3 4">HHB13444</strain>
    </source>
</reference>